<organism evidence="1">
    <name type="scientific">Marseillevirus LCMAC101</name>
    <dbReference type="NCBI Taxonomy" id="2506602"/>
    <lineage>
        <taxon>Viruses</taxon>
        <taxon>Varidnaviria</taxon>
        <taxon>Bamfordvirae</taxon>
        <taxon>Nucleocytoviricota</taxon>
        <taxon>Megaviricetes</taxon>
        <taxon>Pimascovirales</taxon>
        <taxon>Pimascovirales incertae sedis</taxon>
        <taxon>Marseilleviridae</taxon>
    </lineage>
</organism>
<proteinExistence type="predicted"/>
<reference evidence="1" key="1">
    <citation type="journal article" date="2019" name="MBio">
        <title>Virus Genomes from Deep Sea Sediments Expand the Ocean Megavirome and Support Independent Origins of Viral Gigantism.</title>
        <authorList>
            <person name="Backstrom D."/>
            <person name="Yutin N."/>
            <person name="Jorgensen S.L."/>
            <person name="Dharamshi J."/>
            <person name="Homa F."/>
            <person name="Zaremba-Niedwiedzka K."/>
            <person name="Spang A."/>
            <person name="Wolf Y.I."/>
            <person name="Koonin E.V."/>
            <person name="Ettema T.J."/>
        </authorList>
    </citation>
    <scope>NUCLEOTIDE SEQUENCE</scope>
</reference>
<protein>
    <submittedName>
        <fullName evidence="1">Uncharacterized protein</fullName>
    </submittedName>
</protein>
<sequence>MASLRRVQYPFWTDYKRGPTPYGNEPQSLKDYQKRCDPDICRVIYPIKNCWSGMNLSLPCKPFGYQPKRENPGDKIFYQYQYPFQTQFGKPYSNKGTGWAYYEQTGRMPGSQYDY</sequence>
<name>A0A481YSJ4_9VIRU</name>
<evidence type="ECO:0000313" key="1">
    <source>
        <dbReference type="EMBL" id="QBK86029.1"/>
    </source>
</evidence>
<dbReference type="EMBL" id="MK500328">
    <property type="protein sequence ID" value="QBK86029.1"/>
    <property type="molecule type" value="Genomic_DNA"/>
</dbReference>
<accession>A0A481YSJ4</accession>
<gene>
    <name evidence="1" type="ORF">LCMAC101_06240</name>
</gene>